<evidence type="ECO:0000256" key="1">
    <source>
        <dbReference type="ARBA" id="ARBA00022723"/>
    </source>
</evidence>
<dbReference type="InterPro" id="IPR043136">
    <property type="entry name" value="B30.2/SPRY_sf"/>
</dbReference>
<dbReference type="SMART" id="SM00449">
    <property type="entry name" value="SPRY"/>
    <property type="match status" value="1"/>
</dbReference>
<evidence type="ECO:0000256" key="3">
    <source>
        <dbReference type="ARBA" id="ARBA00022833"/>
    </source>
</evidence>
<dbReference type="InterPro" id="IPR001870">
    <property type="entry name" value="B30.2/SPRY"/>
</dbReference>
<dbReference type="InterPro" id="IPR001611">
    <property type="entry name" value="Leu-rich_rpt"/>
</dbReference>
<dbReference type="SUPFAM" id="SSF49899">
    <property type="entry name" value="Concanavalin A-like lectins/glucanases"/>
    <property type="match status" value="1"/>
</dbReference>
<reference evidence="5" key="2">
    <citation type="submission" date="2025-09" db="UniProtKB">
        <authorList>
            <consortium name="Ensembl"/>
        </authorList>
    </citation>
    <scope>IDENTIFICATION</scope>
</reference>
<dbReference type="Pfam" id="PF13765">
    <property type="entry name" value="PRY"/>
    <property type="match status" value="1"/>
</dbReference>
<evidence type="ECO:0000313" key="5">
    <source>
        <dbReference type="Ensembl" id="ENSMALP00000026879.1"/>
    </source>
</evidence>
<dbReference type="SUPFAM" id="SSF52047">
    <property type="entry name" value="RNI-like"/>
    <property type="match status" value="1"/>
</dbReference>
<name>A0A3Q3K0K3_MONAL</name>
<keyword evidence="2" id="KW-0863">Zinc-finger</keyword>
<dbReference type="InterPro" id="IPR003877">
    <property type="entry name" value="SPRY_dom"/>
</dbReference>
<dbReference type="Ensembl" id="ENSMALT00000027374.1">
    <property type="protein sequence ID" value="ENSMALP00000026879.1"/>
    <property type="gene ID" value="ENSMALG00000018637.1"/>
</dbReference>
<reference evidence="5" key="1">
    <citation type="submission" date="2025-08" db="UniProtKB">
        <authorList>
            <consortium name="Ensembl"/>
        </authorList>
    </citation>
    <scope>IDENTIFICATION</scope>
</reference>
<proteinExistence type="predicted"/>
<dbReference type="InterPro" id="IPR013320">
    <property type="entry name" value="ConA-like_dom_sf"/>
</dbReference>
<dbReference type="InterPro" id="IPR003879">
    <property type="entry name" value="Butyrophylin_SPRY"/>
</dbReference>
<protein>
    <recommendedName>
        <fullName evidence="4">B30.2/SPRY domain-containing protein</fullName>
    </recommendedName>
</protein>
<evidence type="ECO:0000259" key="4">
    <source>
        <dbReference type="PROSITE" id="PS50188"/>
    </source>
</evidence>
<dbReference type="Gene3D" id="2.60.120.920">
    <property type="match status" value="1"/>
</dbReference>
<dbReference type="InterPro" id="IPR051051">
    <property type="entry name" value="E3_ubiq-ligase_TRIM/RNF"/>
</dbReference>
<dbReference type="InterPro" id="IPR032675">
    <property type="entry name" value="LRR_dom_sf"/>
</dbReference>
<dbReference type="SMART" id="SM00368">
    <property type="entry name" value="LRR_RI"/>
    <property type="match status" value="3"/>
</dbReference>
<dbReference type="Proteomes" id="UP000261600">
    <property type="component" value="Unplaced"/>
</dbReference>
<keyword evidence="6" id="KW-1185">Reference proteome</keyword>
<keyword evidence="3" id="KW-0862">Zinc</keyword>
<feature type="domain" description="B30.2/SPRY" evidence="4">
    <location>
        <begin position="93"/>
        <end position="285"/>
    </location>
</feature>
<dbReference type="SMART" id="SM00589">
    <property type="entry name" value="PRY"/>
    <property type="match status" value="1"/>
</dbReference>
<dbReference type="Gene3D" id="3.80.10.10">
    <property type="entry name" value="Ribonuclease Inhibitor"/>
    <property type="match status" value="1"/>
</dbReference>
<dbReference type="PROSITE" id="PS50188">
    <property type="entry name" value="B302_SPRY"/>
    <property type="match status" value="1"/>
</dbReference>
<accession>A0A3Q3K0K3</accession>
<dbReference type="PANTHER" id="PTHR25465">
    <property type="entry name" value="B-BOX DOMAIN CONTAINING"/>
    <property type="match status" value="1"/>
</dbReference>
<dbReference type="AlphaFoldDB" id="A0A3Q3K0K3"/>
<organism evidence="5 6">
    <name type="scientific">Monopterus albus</name>
    <name type="common">Swamp eel</name>
    <dbReference type="NCBI Taxonomy" id="43700"/>
    <lineage>
        <taxon>Eukaryota</taxon>
        <taxon>Metazoa</taxon>
        <taxon>Chordata</taxon>
        <taxon>Craniata</taxon>
        <taxon>Vertebrata</taxon>
        <taxon>Euteleostomi</taxon>
        <taxon>Actinopterygii</taxon>
        <taxon>Neopterygii</taxon>
        <taxon>Teleostei</taxon>
        <taxon>Neoteleostei</taxon>
        <taxon>Acanthomorphata</taxon>
        <taxon>Anabantaria</taxon>
        <taxon>Synbranchiformes</taxon>
        <taxon>Synbranchidae</taxon>
        <taxon>Monopterus</taxon>
    </lineage>
</organism>
<dbReference type="InterPro" id="IPR006574">
    <property type="entry name" value="PRY"/>
</dbReference>
<dbReference type="PRINTS" id="PR01407">
    <property type="entry name" value="BUTYPHLNCDUF"/>
</dbReference>
<evidence type="ECO:0000256" key="2">
    <source>
        <dbReference type="ARBA" id="ARBA00022771"/>
    </source>
</evidence>
<dbReference type="GO" id="GO:0008270">
    <property type="term" value="F:zinc ion binding"/>
    <property type="evidence" value="ECO:0007669"/>
    <property type="project" value="UniProtKB-KW"/>
</dbReference>
<dbReference type="PROSITE" id="PS51450">
    <property type="entry name" value="LRR"/>
    <property type="match status" value="2"/>
</dbReference>
<evidence type="ECO:0000313" key="6">
    <source>
        <dbReference type="Proteomes" id="UP000261600"/>
    </source>
</evidence>
<keyword evidence="1" id="KW-0479">Metal-binding</keyword>
<dbReference type="PRINTS" id="PR00019">
    <property type="entry name" value="LEURICHRPT"/>
</dbReference>
<dbReference type="CDD" id="cd16040">
    <property type="entry name" value="SPRY_PRY_SNTX"/>
    <property type="match status" value="1"/>
</dbReference>
<sequence>SMKSNQSREPPLRVFTFTLYFRLIGCNLSERSRDTLASVLSSCSLRELDLSNNNLEDSGVMLFSPGQESPHCRLKVLRLVQTRLTEKCCQEFSSVFSSKSSGLKELDLSNNNLQDSGVTLLSKHVLLCENGRKVMMSPEKHPYPDHPDRFDWCYQVLCTDGLAGRCYWEVDWEGGVDIGVTYRSLRRSGARDGSRLGWNEKSWSLEFSEKCCYAWHNNIRTALLTPPSSLSCRVGVYLDWCAGTLSFYSVSSDSLIHLYTFYCAFTEPLYPGFGFLSLESSVSLC</sequence>
<dbReference type="Pfam" id="PF00622">
    <property type="entry name" value="SPRY"/>
    <property type="match status" value="1"/>
</dbReference>
<dbReference type="PANTHER" id="PTHR25465:SF14">
    <property type="entry name" value="E3 UBIQUITIN-PROTEIN LIGASE TRIM65"/>
    <property type="match status" value="1"/>
</dbReference>
<dbReference type="GO" id="GO:0005737">
    <property type="term" value="C:cytoplasm"/>
    <property type="evidence" value="ECO:0007669"/>
    <property type="project" value="UniProtKB-ARBA"/>
</dbReference>
<dbReference type="Pfam" id="PF13516">
    <property type="entry name" value="LRR_6"/>
    <property type="match status" value="2"/>
</dbReference>